<dbReference type="Proteomes" id="UP001285636">
    <property type="component" value="Unassembled WGS sequence"/>
</dbReference>
<evidence type="ECO:0000313" key="5">
    <source>
        <dbReference type="Proteomes" id="UP001285636"/>
    </source>
</evidence>
<dbReference type="PROSITE" id="PS51257">
    <property type="entry name" value="PROKAR_LIPOPROTEIN"/>
    <property type="match status" value="1"/>
</dbReference>
<feature type="chain" id="PRO_5042575095" evidence="2">
    <location>
        <begin position="20"/>
        <end position="249"/>
    </location>
</feature>
<proteinExistence type="predicted"/>
<organism evidence="4 5">
    <name type="scientific">Alkalihalophilus pseudofirmus</name>
    <name type="common">Bacillus pseudofirmus</name>
    <dbReference type="NCBI Taxonomy" id="79885"/>
    <lineage>
        <taxon>Bacteria</taxon>
        <taxon>Bacillati</taxon>
        <taxon>Bacillota</taxon>
        <taxon>Bacilli</taxon>
        <taxon>Bacillales</taxon>
        <taxon>Bacillaceae</taxon>
        <taxon>Alkalihalophilus</taxon>
    </lineage>
</organism>
<comment type="caution">
    <text evidence="4">The sequence shown here is derived from an EMBL/GenBank/DDBJ whole genome shotgun (WGS) entry which is preliminary data.</text>
</comment>
<dbReference type="InterPro" id="IPR032693">
    <property type="entry name" value="YtkA-like_dom"/>
</dbReference>
<keyword evidence="2" id="KW-0732">Signal</keyword>
<sequence length="249" mass="28417">MKRLVMITVAALTALSACGGAESDEMEMGMDDQLTPIEVELVVPDQAEINEEVLFESHVTQGDDLVEDANEVVYEVWQEGQKDSSEMIEATDQDGNNYMLTHVFEEEGRYHVQTHVTARGLHRMPIAEIQIGSVESSAEEGQEPHEHEQSDNSEHHHQHAEIEIEMTKEEDGVTFFIEVNGEELTDGIVTIEMWQNEDDKHIWLDTIEEGEGRYKLSVDNKYSGEYEAVIHIEREHDSLHEHINKTITF</sequence>
<feature type="domain" description="YtkA-like" evidence="3">
    <location>
        <begin position="32"/>
        <end position="115"/>
    </location>
</feature>
<feature type="signal peptide" evidence="2">
    <location>
        <begin position="1"/>
        <end position="19"/>
    </location>
</feature>
<dbReference type="AlphaFoldDB" id="A0AAJ2KZV3"/>
<gene>
    <name evidence="4" type="ORF">RYX45_02770</name>
</gene>
<dbReference type="Pfam" id="PF13115">
    <property type="entry name" value="YtkA"/>
    <property type="match status" value="1"/>
</dbReference>
<accession>A0AAJ2KZV3</accession>
<feature type="compositionally biased region" description="Basic and acidic residues" evidence="1">
    <location>
        <begin position="142"/>
        <end position="160"/>
    </location>
</feature>
<evidence type="ECO:0000256" key="2">
    <source>
        <dbReference type="SAM" id="SignalP"/>
    </source>
</evidence>
<evidence type="ECO:0000259" key="3">
    <source>
        <dbReference type="Pfam" id="PF13115"/>
    </source>
</evidence>
<dbReference type="EMBL" id="JAWJAY010000001">
    <property type="protein sequence ID" value="MDV2884084.1"/>
    <property type="molecule type" value="Genomic_DNA"/>
</dbReference>
<protein>
    <submittedName>
        <fullName evidence="4">FixH family protein</fullName>
    </submittedName>
</protein>
<evidence type="ECO:0000256" key="1">
    <source>
        <dbReference type="SAM" id="MobiDB-lite"/>
    </source>
</evidence>
<evidence type="ECO:0000313" key="4">
    <source>
        <dbReference type="EMBL" id="MDV2884084.1"/>
    </source>
</evidence>
<dbReference type="RefSeq" id="WP_323465808.1">
    <property type="nucleotide sequence ID" value="NZ_CP144224.1"/>
</dbReference>
<reference evidence="4" key="1">
    <citation type="submission" date="2023-10" db="EMBL/GenBank/DDBJ databases">
        <title>Screening of Alkalihalophilus pseudofirmusBZ-TG-HK211 and Its Alleviation of Salt Stress on Rapeseed Growth.</title>
        <authorList>
            <person name="Zhao B."/>
            <person name="Guo T."/>
        </authorList>
    </citation>
    <scope>NUCLEOTIDE SEQUENCE</scope>
    <source>
        <strain evidence="4">BZ-TG-HK211</strain>
    </source>
</reference>
<name>A0AAJ2KZV3_ALKPS</name>
<feature type="region of interest" description="Disordered" evidence="1">
    <location>
        <begin position="135"/>
        <end position="160"/>
    </location>
</feature>